<organism evidence="4 5">
    <name type="scientific">Actinocrinis puniceicyclus</name>
    <dbReference type="NCBI Taxonomy" id="977794"/>
    <lineage>
        <taxon>Bacteria</taxon>
        <taxon>Bacillati</taxon>
        <taxon>Actinomycetota</taxon>
        <taxon>Actinomycetes</taxon>
        <taxon>Catenulisporales</taxon>
        <taxon>Actinospicaceae</taxon>
        <taxon>Actinocrinis</taxon>
    </lineage>
</organism>
<dbReference type="Gene3D" id="2.40.280.10">
    <property type="match status" value="1"/>
</dbReference>
<comment type="subcellular location">
    <subcellularLocation>
        <location evidence="3">Cytoplasm</location>
    </subcellularLocation>
    <text evidence="3">The tmRNA-SmpB complex associates with stalled 70S ribosomes.</text>
</comment>
<comment type="caution">
    <text evidence="4">The sequence shown here is derived from an EMBL/GenBank/DDBJ whole genome shotgun (WGS) entry which is preliminary data.</text>
</comment>
<comment type="similarity">
    <text evidence="3">Belongs to the SmpB family.</text>
</comment>
<accession>A0A8J7WSS9</accession>
<dbReference type="EMBL" id="JAGSXH010000102">
    <property type="protein sequence ID" value="MBS2965817.1"/>
    <property type="molecule type" value="Genomic_DNA"/>
</dbReference>
<gene>
    <name evidence="3 4" type="primary">smpB</name>
    <name evidence="4" type="ORF">KGA66_22385</name>
</gene>
<dbReference type="Pfam" id="PF01668">
    <property type="entry name" value="SmpB"/>
    <property type="match status" value="1"/>
</dbReference>
<dbReference type="InterPro" id="IPR000037">
    <property type="entry name" value="SsrA-bd_prot"/>
</dbReference>
<dbReference type="PANTHER" id="PTHR30308:SF2">
    <property type="entry name" value="SSRA-BINDING PROTEIN"/>
    <property type="match status" value="1"/>
</dbReference>
<comment type="function">
    <text evidence="3">Required for rescue of stalled ribosomes mediated by trans-translation. Binds to transfer-messenger RNA (tmRNA), required for stable association of tmRNA with ribosomes. tmRNA and SmpB together mimic tRNA shape, replacing the anticodon stem-loop with SmpB. tmRNA is encoded by the ssrA gene; the 2 termini fold to resemble tRNA(Ala) and it encodes a 'tag peptide', a short internal open reading frame. During trans-translation Ala-aminoacylated tmRNA acts like a tRNA, entering the A-site of stalled ribosomes, displacing the stalled mRNA. The ribosome then switches to translate the ORF on the tmRNA; the nascent peptide is terminated with the 'tag peptide' encoded by the tmRNA and targeted for degradation. The ribosome is freed to recommence translation, which seems to be the essential function of trans-translation.</text>
</comment>
<dbReference type="Proteomes" id="UP000677913">
    <property type="component" value="Unassembled WGS sequence"/>
</dbReference>
<dbReference type="InterPro" id="IPR020081">
    <property type="entry name" value="SsrA-bd_prot_CS"/>
</dbReference>
<dbReference type="GO" id="GO:0070929">
    <property type="term" value="P:trans-translation"/>
    <property type="evidence" value="ECO:0007669"/>
    <property type="project" value="UniProtKB-UniRule"/>
</dbReference>
<dbReference type="HAMAP" id="MF_00023">
    <property type="entry name" value="SmpB"/>
    <property type="match status" value="1"/>
</dbReference>
<reference evidence="4" key="1">
    <citation type="submission" date="2021-04" db="EMBL/GenBank/DDBJ databases">
        <title>Genome based classification of Actinospica acidithermotolerans sp. nov., an actinobacterium isolated from an Indonesian hot spring.</title>
        <authorList>
            <person name="Kusuma A.B."/>
            <person name="Putra K.E."/>
            <person name="Nafisah S."/>
            <person name="Loh J."/>
            <person name="Nouioui I."/>
            <person name="Goodfellow M."/>
        </authorList>
    </citation>
    <scope>NUCLEOTIDE SEQUENCE</scope>
    <source>
        <strain evidence="4">DSM 45618</strain>
    </source>
</reference>
<evidence type="ECO:0000256" key="3">
    <source>
        <dbReference type="HAMAP-Rule" id="MF_00023"/>
    </source>
</evidence>
<keyword evidence="1 3" id="KW-0963">Cytoplasm</keyword>
<dbReference type="GO" id="GO:0005829">
    <property type="term" value="C:cytosol"/>
    <property type="evidence" value="ECO:0007669"/>
    <property type="project" value="TreeGrafter"/>
</dbReference>
<dbReference type="NCBIfam" id="NF003843">
    <property type="entry name" value="PRK05422.1"/>
    <property type="match status" value="1"/>
</dbReference>
<evidence type="ECO:0000256" key="1">
    <source>
        <dbReference type="ARBA" id="ARBA00022490"/>
    </source>
</evidence>
<dbReference type="RefSeq" id="WP_211470266.1">
    <property type="nucleotide sequence ID" value="NZ_JAGSXH010000102.1"/>
</dbReference>
<evidence type="ECO:0000313" key="4">
    <source>
        <dbReference type="EMBL" id="MBS2965817.1"/>
    </source>
</evidence>
<evidence type="ECO:0000256" key="2">
    <source>
        <dbReference type="ARBA" id="ARBA00022884"/>
    </source>
</evidence>
<dbReference type="GO" id="GO:0070930">
    <property type="term" value="P:trans-translation-dependent protein tagging"/>
    <property type="evidence" value="ECO:0007669"/>
    <property type="project" value="TreeGrafter"/>
</dbReference>
<protein>
    <recommendedName>
        <fullName evidence="3">SsrA-binding protein</fullName>
    </recommendedName>
    <alternativeName>
        <fullName evidence="3">Small protein B</fullName>
    </alternativeName>
</protein>
<dbReference type="InterPro" id="IPR023620">
    <property type="entry name" value="SmpB"/>
</dbReference>
<proteinExistence type="inferred from homology"/>
<dbReference type="PROSITE" id="PS01317">
    <property type="entry name" value="SSRP"/>
    <property type="match status" value="1"/>
</dbReference>
<keyword evidence="5" id="KW-1185">Reference proteome</keyword>
<name>A0A8J7WSS9_9ACTN</name>
<dbReference type="PANTHER" id="PTHR30308">
    <property type="entry name" value="TMRNA-BINDING COMPONENT OF TRANS-TRANSLATION TAGGING COMPLEX"/>
    <property type="match status" value="1"/>
</dbReference>
<evidence type="ECO:0000313" key="5">
    <source>
        <dbReference type="Proteomes" id="UP000677913"/>
    </source>
</evidence>
<dbReference type="SUPFAM" id="SSF74982">
    <property type="entry name" value="Small protein B (SmpB)"/>
    <property type="match status" value="1"/>
</dbReference>
<dbReference type="GO" id="GO:0003723">
    <property type="term" value="F:RNA binding"/>
    <property type="evidence" value="ECO:0007669"/>
    <property type="project" value="UniProtKB-UniRule"/>
</dbReference>
<dbReference type="CDD" id="cd09294">
    <property type="entry name" value="SmpB"/>
    <property type="match status" value="1"/>
</dbReference>
<sequence length="158" mass="18532">MVRERGQKTIAQNKKARHDYFIEDVYEAGLVLTGTEVKSLREGRASLVDGFAQIRDAEVWLYNVHIPEYNQGTWNNHAPRRMRKLLLHRQEIQKLIGKSKESGLTLVPLALYFKDGKAKVELGLARGKKDYDKRQTLLEKQMKREAERDISAHRRRYR</sequence>
<dbReference type="AlphaFoldDB" id="A0A8J7WSS9"/>
<keyword evidence="2 3" id="KW-0694">RNA-binding</keyword>
<dbReference type="NCBIfam" id="TIGR00086">
    <property type="entry name" value="smpB"/>
    <property type="match status" value="1"/>
</dbReference>